<organism evidence="2 3">
    <name type="scientific">Eschrichtius robustus</name>
    <name type="common">California gray whale</name>
    <name type="synonym">Eschrichtius gibbosus</name>
    <dbReference type="NCBI Taxonomy" id="9764"/>
    <lineage>
        <taxon>Eukaryota</taxon>
        <taxon>Metazoa</taxon>
        <taxon>Chordata</taxon>
        <taxon>Craniata</taxon>
        <taxon>Vertebrata</taxon>
        <taxon>Euteleostomi</taxon>
        <taxon>Mammalia</taxon>
        <taxon>Eutheria</taxon>
        <taxon>Laurasiatheria</taxon>
        <taxon>Artiodactyla</taxon>
        <taxon>Whippomorpha</taxon>
        <taxon>Cetacea</taxon>
        <taxon>Mysticeti</taxon>
        <taxon>Eschrichtiidae</taxon>
        <taxon>Eschrichtius</taxon>
    </lineage>
</organism>
<dbReference type="EMBL" id="JAIQCJ010001271">
    <property type="protein sequence ID" value="KAJ8791399.1"/>
    <property type="molecule type" value="Genomic_DNA"/>
</dbReference>
<reference evidence="2 3" key="1">
    <citation type="submission" date="2022-11" db="EMBL/GenBank/DDBJ databases">
        <title>Whole genome sequence of Eschrichtius robustus ER-17-0199.</title>
        <authorList>
            <person name="Bruniche-Olsen A."/>
            <person name="Black A.N."/>
            <person name="Fields C.J."/>
            <person name="Walden K."/>
            <person name="Dewoody J.A."/>
        </authorList>
    </citation>
    <scope>NUCLEOTIDE SEQUENCE [LARGE SCALE GENOMIC DNA]</scope>
    <source>
        <strain evidence="2">ER-17-0199</strain>
        <tissue evidence="2">Blubber</tissue>
    </source>
</reference>
<evidence type="ECO:0000313" key="3">
    <source>
        <dbReference type="Proteomes" id="UP001159641"/>
    </source>
</evidence>
<evidence type="ECO:0000313" key="2">
    <source>
        <dbReference type="EMBL" id="KAJ8791399.1"/>
    </source>
</evidence>
<evidence type="ECO:0000256" key="1">
    <source>
        <dbReference type="SAM" id="MobiDB-lite"/>
    </source>
</evidence>
<gene>
    <name evidence="2" type="ORF">J1605_004204</name>
</gene>
<name>A0AB34HIS0_ESCRO</name>
<dbReference type="Proteomes" id="UP001159641">
    <property type="component" value="Unassembled WGS sequence"/>
</dbReference>
<sequence length="128" mass="13729">MAGVGLRGACRQAKWGKSTDRVGEGCGVGRLRGEPPLQLDSGVPSTFSQAPPPDRHMVELGWDVVAAKASETTPAGVRLPQDGFENHPAQIRERLAGQGEHFPPPALRASLRFAEIKARKAFCPLRPP</sequence>
<proteinExistence type="predicted"/>
<accession>A0AB34HIS0</accession>
<feature type="region of interest" description="Disordered" evidence="1">
    <location>
        <begin position="12"/>
        <end position="53"/>
    </location>
</feature>
<keyword evidence="3" id="KW-1185">Reference proteome</keyword>
<dbReference type="AlphaFoldDB" id="A0AB34HIS0"/>
<protein>
    <submittedName>
        <fullName evidence="2">Uncharacterized protein</fullName>
    </submittedName>
</protein>
<comment type="caution">
    <text evidence="2">The sequence shown here is derived from an EMBL/GenBank/DDBJ whole genome shotgun (WGS) entry which is preliminary data.</text>
</comment>